<feature type="transmembrane region" description="Helical" evidence="6">
    <location>
        <begin position="305"/>
        <end position="326"/>
    </location>
</feature>
<dbReference type="NCBIfam" id="TIGR00360">
    <property type="entry name" value="ComEC_N-term"/>
    <property type="match status" value="1"/>
</dbReference>
<evidence type="ECO:0000256" key="5">
    <source>
        <dbReference type="ARBA" id="ARBA00023136"/>
    </source>
</evidence>
<dbReference type="InterPro" id="IPR000832">
    <property type="entry name" value="GPCR_2_secretin-like"/>
</dbReference>
<reference evidence="8" key="1">
    <citation type="submission" date="2016-10" db="EMBL/GenBank/DDBJ databases">
        <authorList>
            <person name="de Groot N.N."/>
        </authorList>
    </citation>
    <scope>NUCLEOTIDE SEQUENCE</scope>
</reference>
<dbReference type="InterPro" id="IPR004477">
    <property type="entry name" value="ComEC_N"/>
</dbReference>
<feature type="transmembrane region" description="Helical" evidence="6">
    <location>
        <begin position="169"/>
        <end position="193"/>
    </location>
</feature>
<dbReference type="GO" id="GO:0005886">
    <property type="term" value="C:plasma membrane"/>
    <property type="evidence" value="ECO:0007669"/>
    <property type="project" value="UniProtKB-SubCell"/>
</dbReference>
<feature type="domain" description="ComEC/Rec2-related protein" evidence="7">
    <location>
        <begin position="158"/>
        <end position="393"/>
    </location>
</feature>
<dbReference type="PRINTS" id="PR00249">
    <property type="entry name" value="GPCRSECRETIN"/>
</dbReference>
<dbReference type="EMBL" id="FPHN01000016">
    <property type="protein sequence ID" value="SFV52953.1"/>
    <property type="molecule type" value="Genomic_DNA"/>
</dbReference>
<feature type="transmembrane region" description="Helical" evidence="6">
    <location>
        <begin position="205"/>
        <end position="227"/>
    </location>
</feature>
<comment type="subcellular location">
    <subcellularLocation>
        <location evidence="1">Cell membrane</location>
        <topology evidence="1">Multi-pass membrane protein</topology>
    </subcellularLocation>
</comment>
<evidence type="ECO:0000256" key="4">
    <source>
        <dbReference type="ARBA" id="ARBA00022989"/>
    </source>
</evidence>
<evidence type="ECO:0000256" key="6">
    <source>
        <dbReference type="SAM" id="Phobius"/>
    </source>
</evidence>
<dbReference type="Pfam" id="PF03772">
    <property type="entry name" value="Competence"/>
    <property type="match status" value="1"/>
</dbReference>
<evidence type="ECO:0000256" key="3">
    <source>
        <dbReference type="ARBA" id="ARBA00022692"/>
    </source>
</evidence>
<accession>A0A1W1BHG2</accession>
<sequence>MLEKPKLFLNLKQFWFSMLLLLFLLFIRLFFIYSEYKEFKEKPFYFTEVEVLEAYEKTKAKKKYTVLKLYSSDLNLNFFTTTFIKPQKIHQKLRMKLFPNYKMKFQEYLGTSFIDSKVNEIFSEERNIKIELLDFINHQHNNKMIANFYNAIFFAQPINKKLRNQVSKLGISHLIALSGFHLAILSSLLFFFLRPIYRFFQQRYFPYRFDLLDIGFIVLVVLAYYVWFVDAPDSLIRSYMMILMGWLFLLLGVELLTLSFLTTISLILLVIFPNLLVSLAFWLSVIGVFYIFLLLHYFARLHKFLIILIISFGLFIFMLPMVHLIFPLTSPLQLLSPFLSLAFNVFYPLSIGLHVLGLGGLLDNLLLKLFTIQSIQSQLLLSPFLGVGYFLLSLGAFYSKKLFYILSFLALAFSLKLFMGFLVL</sequence>
<feature type="transmembrane region" description="Helical" evidence="6">
    <location>
        <begin position="346"/>
        <end position="367"/>
    </location>
</feature>
<dbReference type="AlphaFoldDB" id="A0A1W1BHG2"/>
<feature type="transmembrane region" description="Helical" evidence="6">
    <location>
        <begin position="404"/>
        <end position="423"/>
    </location>
</feature>
<feature type="transmembrane region" description="Helical" evidence="6">
    <location>
        <begin position="14"/>
        <end position="33"/>
    </location>
</feature>
<feature type="transmembrane region" description="Helical" evidence="6">
    <location>
        <begin position="379"/>
        <end position="398"/>
    </location>
</feature>
<evidence type="ECO:0000256" key="2">
    <source>
        <dbReference type="ARBA" id="ARBA00022475"/>
    </source>
</evidence>
<keyword evidence="3 6" id="KW-0812">Transmembrane</keyword>
<dbReference type="PANTHER" id="PTHR30619">
    <property type="entry name" value="DNA INTERNALIZATION/COMPETENCE PROTEIN COMEC/REC2"/>
    <property type="match status" value="1"/>
</dbReference>
<keyword evidence="4 6" id="KW-1133">Transmembrane helix</keyword>
<protein>
    <submittedName>
        <fullName evidence="8">Competence protein</fullName>
    </submittedName>
</protein>
<evidence type="ECO:0000256" key="1">
    <source>
        <dbReference type="ARBA" id="ARBA00004651"/>
    </source>
</evidence>
<name>A0A1W1BHG2_9ZZZZ</name>
<gene>
    <name evidence="8" type="ORF">MNB_SV-14-1226</name>
</gene>
<evidence type="ECO:0000313" key="8">
    <source>
        <dbReference type="EMBL" id="SFV52953.1"/>
    </source>
</evidence>
<evidence type="ECO:0000259" key="7">
    <source>
        <dbReference type="Pfam" id="PF03772"/>
    </source>
</evidence>
<organism evidence="8">
    <name type="scientific">hydrothermal vent metagenome</name>
    <dbReference type="NCBI Taxonomy" id="652676"/>
    <lineage>
        <taxon>unclassified sequences</taxon>
        <taxon>metagenomes</taxon>
        <taxon>ecological metagenomes</taxon>
    </lineage>
</organism>
<dbReference type="InterPro" id="IPR052159">
    <property type="entry name" value="Competence_DNA_uptake"/>
</dbReference>
<proteinExistence type="predicted"/>
<keyword evidence="5 6" id="KW-0472">Membrane</keyword>
<feature type="transmembrane region" description="Helical" evidence="6">
    <location>
        <begin position="239"/>
        <end position="272"/>
    </location>
</feature>
<feature type="transmembrane region" description="Helical" evidence="6">
    <location>
        <begin position="278"/>
        <end position="298"/>
    </location>
</feature>
<dbReference type="PANTHER" id="PTHR30619:SF7">
    <property type="entry name" value="BETA-LACTAMASE DOMAIN PROTEIN"/>
    <property type="match status" value="1"/>
</dbReference>
<keyword evidence="2" id="KW-1003">Cell membrane</keyword>
<dbReference type="GO" id="GO:0004930">
    <property type="term" value="F:G protein-coupled receptor activity"/>
    <property type="evidence" value="ECO:0007669"/>
    <property type="project" value="InterPro"/>
</dbReference>